<evidence type="ECO:0000313" key="2">
    <source>
        <dbReference type="EMBL" id="CAB5025811.1"/>
    </source>
</evidence>
<dbReference type="EMBL" id="CAFBQU010000050">
    <property type="protein sequence ID" value="CAB5067194.1"/>
    <property type="molecule type" value="Genomic_DNA"/>
</dbReference>
<dbReference type="EMBL" id="CAFBPN010000068">
    <property type="protein sequence ID" value="CAB5025811.1"/>
    <property type="molecule type" value="Genomic_DNA"/>
</dbReference>
<reference evidence="2" key="1">
    <citation type="submission" date="2020-05" db="EMBL/GenBank/DDBJ databases">
        <authorList>
            <person name="Chiriac C."/>
            <person name="Salcher M."/>
            <person name="Ghai R."/>
            <person name="Kavagutti S V."/>
        </authorList>
    </citation>
    <scope>NUCLEOTIDE SEQUENCE</scope>
</reference>
<sequence>MSSELEKRVARLEATEAVRYAFHRYFHAIDNNNIDLLINEVFTKNVVLEVANYPPGSGKNLLLDTEEKIRAVYGPIKADGHRHNATNVSVLVNEDSTEAQVTAYFVTTIAWGNQGGIYEGTFVPAGDGTWKAKHWLVSSQWGWRLADAGMELPAPYLYEPPSVGTKHGGYQPK</sequence>
<gene>
    <name evidence="2" type="ORF">UFOPK4098_01134</name>
    <name evidence="3" type="ORF">UFOPK4347_01411</name>
</gene>
<evidence type="ECO:0000313" key="3">
    <source>
        <dbReference type="EMBL" id="CAB5067194.1"/>
    </source>
</evidence>
<accession>A0A6J7RAW0</accession>
<dbReference type="Pfam" id="PF13577">
    <property type="entry name" value="SnoaL_4"/>
    <property type="match status" value="1"/>
</dbReference>
<name>A0A6J7RAW0_9ZZZZ</name>
<dbReference type="Gene3D" id="3.10.450.50">
    <property type="match status" value="1"/>
</dbReference>
<dbReference type="AlphaFoldDB" id="A0A6J7RAW0"/>
<dbReference type="SUPFAM" id="SSF54427">
    <property type="entry name" value="NTF2-like"/>
    <property type="match status" value="1"/>
</dbReference>
<dbReference type="InterPro" id="IPR032710">
    <property type="entry name" value="NTF2-like_dom_sf"/>
</dbReference>
<feature type="domain" description="SnoaL-like" evidence="1">
    <location>
        <begin position="11"/>
        <end position="135"/>
    </location>
</feature>
<organism evidence="2">
    <name type="scientific">freshwater metagenome</name>
    <dbReference type="NCBI Taxonomy" id="449393"/>
    <lineage>
        <taxon>unclassified sequences</taxon>
        <taxon>metagenomes</taxon>
        <taxon>ecological metagenomes</taxon>
    </lineage>
</organism>
<proteinExistence type="predicted"/>
<dbReference type="CDD" id="cd00531">
    <property type="entry name" value="NTF2_like"/>
    <property type="match status" value="1"/>
</dbReference>
<protein>
    <submittedName>
        <fullName evidence="2">Unannotated protein</fullName>
    </submittedName>
</protein>
<dbReference type="InterPro" id="IPR037401">
    <property type="entry name" value="SnoaL-like"/>
</dbReference>
<evidence type="ECO:0000259" key="1">
    <source>
        <dbReference type="Pfam" id="PF13577"/>
    </source>
</evidence>